<evidence type="ECO:0000256" key="1">
    <source>
        <dbReference type="SAM" id="MobiDB-lite"/>
    </source>
</evidence>
<feature type="region of interest" description="Disordered" evidence="1">
    <location>
        <begin position="1"/>
        <end position="22"/>
    </location>
</feature>
<accession>A0ABR1J3G7</accession>
<protein>
    <submittedName>
        <fullName evidence="2">Uncharacterized protein</fullName>
    </submittedName>
</protein>
<organism evidence="2 3">
    <name type="scientific">Marasmiellus scandens</name>
    <dbReference type="NCBI Taxonomy" id="2682957"/>
    <lineage>
        <taxon>Eukaryota</taxon>
        <taxon>Fungi</taxon>
        <taxon>Dikarya</taxon>
        <taxon>Basidiomycota</taxon>
        <taxon>Agaricomycotina</taxon>
        <taxon>Agaricomycetes</taxon>
        <taxon>Agaricomycetidae</taxon>
        <taxon>Agaricales</taxon>
        <taxon>Marasmiineae</taxon>
        <taxon>Omphalotaceae</taxon>
        <taxon>Marasmiellus</taxon>
    </lineage>
</organism>
<keyword evidence="3" id="KW-1185">Reference proteome</keyword>
<sequence length="207" mass="24028">MPRPKLYKNKQQQQLANCTNSNKHYEKNKDIINAKRRQKHQAKCKAAAEAEAVERKRKRENYWKQEGLKHKESGSSKSCPLAGIRNIQCLLNKTTNYQPSSFLEQICLEYQEWLKADQMAITSPIRNGIKIFESLFESSKPFTHTILQQHGCGSEYSEATRIQTRISKMVLCLEDMEIAQIEGRLGLMYKLQRLLYQDAAMVHYIDG</sequence>
<comment type="caution">
    <text evidence="2">The sequence shown here is derived from an EMBL/GenBank/DDBJ whole genome shotgun (WGS) entry which is preliminary data.</text>
</comment>
<feature type="compositionally biased region" description="Polar residues" evidence="1">
    <location>
        <begin position="9"/>
        <end position="22"/>
    </location>
</feature>
<evidence type="ECO:0000313" key="2">
    <source>
        <dbReference type="EMBL" id="KAK7448895.1"/>
    </source>
</evidence>
<name>A0ABR1J3G7_9AGAR</name>
<proteinExistence type="predicted"/>
<evidence type="ECO:0000313" key="3">
    <source>
        <dbReference type="Proteomes" id="UP001498398"/>
    </source>
</evidence>
<reference evidence="2 3" key="1">
    <citation type="submission" date="2024-01" db="EMBL/GenBank/DDBJ databases">
        <title>A draft genome for the cacao thread blight pathogen Marasmiellus scandens.</title>
        <authorList>
            <person name="Baruah I.K."/>
            <person name="Leung J."/>
            <person name="Bukari Y."/>
            <person name="Amoako-Attah I."/>
            <person name="Meinhardt L.W."/>
            <person name="Bailey B.A."/>
            <person name="Cohen S.P."/>
        </authorList>
    </citation>
    <scope>NUCLEOTIDE SEQUENCE [LARGE SCALE GENOMIC DNA]</scope>
    <source>
        <strain evidence="2 3">GH-19</strain>
    </source>
</reference>
<dbReference type="EMBL" id="JBANRG010000037">
    <property type="protein sequence ID" value="KAK7448895.1"/>
    <property type="molecule type" value="Genomic_DNA"/>
</dbReference>
<gene>
    <name evidence="2" type="ORF">VKT23_013627</name>
</gene>
<dbReference type="Proteomes" id="UP001498398">
    <property type="component" value="Unassembled WGS sequence"/>
</dbReference>